<evidence type="ECO:0000313" key="2">
    <source>
        <dbReference type="EMBL" id="GLY63519.1"/>
    </source>
</evidence>
<evidence type="ECO:0000256" key="1">
    <source>
        <dbReference type="SAM" id="MobiDB-lite"/>
    </source>
</evidence>
<name>A0A9W6VE80_9PSEU</name>
<accession>A0A9W6VE80</accession>
<feature type="region of interest" description="Disordered" evidence="1">
    <location>
        <begin position="1"/>
        <end position="22"/>
    </location>
</feature>
<comment type="caution">
    <text evidence="2">The sequence shown here is derived from an EMBL/GenBank/DDBJ whole genome shotgun (WGS) entry which is preliminary data.</text>
</comment>
<keyword evidence="3" id="KW-1185">Reference proteome</keyword>
<dbReference type="AlphaFoldDB" id="A0A9W6VE80"/>
<proteinExistence type="predicted"/>
<dbReference type="EMBL" id="BSTI01000001">
    <property type="protein sequence ID" value="GLY63519.1"/>
    <property type="molecule type" value="Genomic_DNA"/>
</dbReference>
<protein>
    <submittedName>
        <fullName evidence="2">Uncharacterized protein</fullName>
    </submittedName>
</protein>
<gene>
    <name evidence="2" type="ORF">Atai01_01380</name>
</gene>
<dbReference type="Proteomes" id="UP001165136">
    <property type="component" value="Unassembled WGS sequence"/>
</dbReference>
<organism evidence="2 3">
    <name type="scientific">Amycolatopsis taiwanensis</name>
    <dbReference type="NCBI Taxonomy" id="342230"/>
    <lineage>
        <taxon>Bacteria</taxon>
        <taxon>Bacillati</taxon>
        <taxon>Actinomycetota</taxon>
        <taxon>Actinomycetes</taxon>
        <taxon>Pseudonocardiales</taxon>
        <taxon>Pseudonocardiaceae</taxon>
        <taxon>Amycolatopsis</taxon>
    </lineage>
</organism>
<reference evidence="2" key="1">
    <citation type="submission" date="2023-03" db="EMBL/GenBank/DDBJ databases">
        <title>Amycolatopsis taiwanensis NBRC 103393.</title>
        <authorList>
            <person name="Ichikawa N."/>
            <person name="Sato H."/>
            <person name="Tonouchi N."/>
        </authorList>
    </citation>
    <scope>NUCLEOTIDE SEQUENCE</scope>
    <source>
        <strain evidence="2">NBRC 103393</strain>
    </source>
</reference>
<evidence type="ECO:0000313" key="3">
    <source>
        <dbReference type="Proteomes" id="UP001165136"/>
    </source>
</evidence>
<sequence>MQRKRLIRTRDPGPSTTAAQHFGQRDVQCQEVKAVEFKHVGLLEPAVMHHHAGPASQLPVIWQKYMDRRRVRGGTAMHGKGAVTGENRVWSGEQQGCGRPSAELRLPVGLDQHLTGERAEPPVSKRPAQGVRAEHTRQLGTGMGSVQAFGQ</sequence>